<dbReference type="Gene3D" id="3.40.390.10">
    <property type="entry name" value="Collagenase (Catalytic Domain)"/>
    <property type="match status" value="1"/>
</dbReference>
<feature type="chain" id="PRO_5037026416" evidence="1">
    <location>
        <begin position="17"/>
        <end position="1121"/>
    </location>
</feature>
<sequence length="1121" mass="124113">MKKILPSILFSIFAFAQSLECFSQDMNQLNQKFEIICYATDISSGVRILPPPSTGSARQSAVNIEVNYSSGFTPEARAAFQRAVDIWASLLKSSVTIKIDAYWRPLGSNVLGSAGWNNAFQNFEGALRQNTWYPVALAEKMANRDLNDPESADIVANFNSDFDWYLGTDGNPAPGQYDLVSVVLHEIGHGLGFVDSFGYEEGIASYGLGGSEVFPFIYDTYVANASKVSLMNIHNNPSRELGSAVTNGSVYFNSPIASNNHGDVKLYAPISWNSGSSIAHLDENTYNNTANALMTPQIGPQEIMQSPGPITMDMFTDMGWTYTYINHTQLPNTEDINAENYQVIASINSDNGYDENSVTLHYSHDAFSSAEKLVTMTPTGNSNEFSASIPSIKLDGALYSYYITVNDNLERTFSKPSAAPDFFYFFKSDIDTEAPIITHEEPSFVRDTDNELVLEAVVRDFLPLEEVTLNYNINGGTTQTETFILVDEFDSLYQTTVNLTSFNLGEGDVFNYSITAVDQAGTANSATYPNSGSISIPVVALAPTVMKYHNNFNSPSNDFFISKNFSVATPTGFSNGAIHSDHPYLDGTGTDFESDYTYMMRVPIILNDRDALITFQEVVLIEPGESTASFGSTDFYDYVIVEGSKDGGRTWTPFANGYDSRSNSDWLASYNANMDSDNNSTTQGSSSMYKKRTIDMLANGTFKPGEEILVQFRLHSDQFAHGWGWAIDNLQIQTDQQGPEIRHNYEDYILNNLSLSVLAEVTDNFEVDSVAIEFFYKGSPNTVFQFDPNVTNTYEAVLNLENLQLGETIQYRIIAFDNNEPEANISYLPSEDTFFNVSYIKFDNPAASYSFNGSSSANDFIGNFFEITDAGDFSSPLIQSVHPYYTGFGIGDSSNFTYTLKKPITIDGNKPLIGFKEVVLVEPNSSGVPGNATYKDYVVVEGSADNGTTWHPFIEGYDSKNYSAWSQSFANSADGNQSLFKYRVINMTRSGHFKANDNVLIRIRLMSDSEINGWGWAIDEFEVQTDAIASVDDKLSFEELIFYPNPAKNLLSLSIKDSRPLDQLTIKMFNSQGQNIYQNQFEGGSNSLSTSIDVNNEPSGIYLVNISTKKGSVTRKIIISQ</sequence>
<protein>
    <submittedName>
        <fullName evidence="3">T9SS type A sorting domain-containing protein</fullName>
    </submittedName>
</protein>
<feature type="signal peptide" evidence="1">
    <location>
        <begin position="1"/>
        <end position="16"/>
    </location>
</feature>
<keyword evidence="1" id="KW-0732">Signal</keyword>
<dbReference type="Proteomes" id="UP000659388">
    <property type="component" value="Unassembled WGS sequence"/>
</dbReference>
<evidence type="ECO:0000259" key="2">
    <source>
        <dbReference type="Pfam" id="PF18962"/>
    </source>
</evidence>
<reference evidence="3" key="1">
    <citation type="submission" date="2021-01" db="EMBL/GenBank/DDBJ databases">
        <title>Fulvivirga kasyanovii gen. nov., sp nov., a novel member of the phylum Bacteroidetes isolated from seawater in a mussel farm.</title>
        <authorList>
            <person name="Zhao L.-H."/>
            <person name="Wang Z.-J."/>
        </authorList>
    </citation>
    <scope>NUCLEOTIDE SEQUENCE</scope>
    <source>
        <strain evidence="3">2943</strain>
    </source>
</reference>
<evidence type="ECO:0000313" key="3">
    <source>
        <dbReference type="EMBL" id="MBL3654946.1"/>
    </source>
</evidence>
<comment type="caution">
    <text evidence="3">The sequence shown here is derived from an EMBL/GenBank/DDBJ whole genome shotgun (WGS) entry which is preliminary data.</text>
</comment>
<dbReference type="Pfam" id="PF18962">
    <property type="entry name" value="Por_Secre_tail"/>
    <property type="match status" value="1"/>
</dbReference>
<dbReference type="NCBIfam" id="TIGR04183">
    <property type="entry name" value="Por_Secre_tail"/>
    <property type="match status" value="1"/>
</dbReference>
<dbReference type="SUPFAM" id="SSF55486">
    <property type="entry name" value="Metalloproteases ('zincins'), catalytic domain"/>
    <property type="match status" value="2"/>
</dbReference>
<dbReference type="RefSeq" id="WP_202242055.1">
    <property type="nucleotide sequence ID" value="NZ_JAESIY010000001.1"/>
</dbReference>
<organism evidence="3 4">
    <name type="scientific">Fulvivirga sediminis</name>
    <dbReference type="NCBI Taxonomy" id="2803949"/>
    <lineage>
        <taxon>Bacteria</taxon>
        <taxon>Pseudomonadati</taxon>
        <taxon>Bacteroidota</taxon>
        <taxon>Cytophagia</taxon>
        <taxon>Cytophagales</taxon>
        <taxon>Fulvivirgaceae</taxon>
        <taxon>Fulvivirga</taxon>
    </lineage>
</organism>
<keyword evidence="4" id="KW-1185">Reference proteome</keyword>
<evidence type="ECO:0000256" key="1">
    <source>
        <dbReference type="SAM" id="SignalP"/>
    </source>
</evidence>
<proteinExistence type="predicted"/>
<dbReference type="AlphaFoldDB" id="A0A937F4N8"/>
<feature type="domain" description="Secretion system C-terminal sorting" evidence="2">
    <location>
        <begin position="1043"/>
        <end position="1119"/>
    </location>
</feature>
<evidence type="ECO:0000313" key="4">
    <source>
        <dbReference type="Proteomes" id="UP000659388"/>
    </source>
</evidence>
<dbReference type="InterPro" id="IPR024079">
    <property type="entry name" value="MetalloPept_cat_dom_sf"/>
</dbReference>
<name>A0A937F4N8_9BACT</name>
<dbReference type="GO" id="GO:0008237">
    <property type="term" value="F:metallopeptidase activity"/>
    <property type="evidence" value="ECO:0007669"/>
    <property type="project" value="InterPro"/>
</dbReference>
<dbReference type="InterPro" id="IPR026444">
    <property type="entry name" value="Secre_tail"/>
</dbReference>
<accession>A0A937F4N8</accession>
<gene>
    <name evidence="3" type="ORF">JL102_02290</name>
</gene>
<dbReference type="EMBL" id="JAESIY010000001">
    <property type="protein sequence ID" value="MBL3654946.1"/>
    <property type="molecule type" value="Genomic_DNA"/>
</dbReference>